<evidence type="ECO:0000313" key="4">
    <source>
        <dbReference type="Proteomes" id="UP000272942"/>
    </source>
</evidence>
<keyword evidence="2" id="KW-0732">Signal</keyword>
<feature type="signal peptide" evidence="2">
    <location>
        <begin position="1"/>
        <end position="24"/>
    </location>
</feature>
<reference evidence="3 4" key="2">
    <citation type="submission" date="2018-11" db="EMBL/GenBank/DDBJ databases">
        <authorList>
            <consortium name="Pathogen Informatics"/>
        </authorList>
    </citation>
    <scope>NUCLEOTIDE SEQUENCE [LARGE SCALE GENOMIC DNA]</scope>
    <source>
        <strain evidence="3 4">Egypt</strain>
    </source>
</reference>
<dbReference type="WBParaSite" id="ECPE_0000674901-mRNA-1">
    <property type="protein sequence ID" value="ECPE_0000674901-mRNA-1"/>
    <property type="gene ID" value="ECPE_0000674901"/>
</dbReference>
<evidence type="ECO:0000313" key="5">
    <source>
        <dbReference type="WBParaSite" id="ECPE_0000674901-mRNA-1"/>
    </source>
</evidence>
<feature type="region of interest" description="Disordered" evidence="1">
    <location>
        <begin position="29"/>
        <end position="70"/>
    </location>
</feature>
<gene>
    <name evidence="3" type="ORF">ECPE_LOCUS6736</name>
</gene>
<evidence type="ECO:0000256" key="2">
    <source>
        <dbReference type="SAM" id="SignalP"/>
    </source>
</evidence>
<feature type="compositionally biased region" description="Acidic residues" evidence="1">
    <location>
        <begin position="61"/>
        <end position="70"/>
    </location>
</feature>
<keyword evidence="4" id="KW-1185">Reference proteome</keyword>
<dbReference type="AlphaFoldDB" id="A0A183AIF1"/>
<protein>
    <submittedName>
        <fullName evidence="5">RxLR effector protein</fullName>
    </submittedName>
</protein>
<dbReference type="EMBL" id="UZAN01043763">
    <property type="protein sequence ID" value="VDP79197.1"/>
    <property type="molecule type" value="Genomic_DNA"/>
</dbReference>
<proteinExistence type="predicted"/>
<organism evidence="5">
    <name type="scientific">Echinostoma caproni</name>
    <dbReference type="NCBI Taxonomy" id="27848"/>
    <lineage>
        <taxon>Eukaryota</taxon>
        <taxon>Metazoa</taxon>
        <taxon>Spiralia</taxon>
        <taxon>Lophotrochozoa</taxon>
        <taxon>Platyhelminthes</taxon>
        <taxon>Trematoda</taxon>
        <taxon>Digenea</taxon>
        <taxon>Plagiorchiida</taxon>
        <taxon>Echinostomata</taxon>
        <taxon>Echinostomatoidea</taxon>
        <taxon>Echinostomatidae</taxon>
        <taxon>Echinostoma</taxon>
    </lineage>
</organism>
<feature type="chain" id="PRO_5043138060" evidence="2">
    <location>
        <begin position="25"/>
        <end position="105"/>
    </location>
</feature>
<evidence type="ECO:0000313" key="3">
    <source>
        <dbReference type="EMBL" id="VDP79197.1"/>
    </source>
</evidence>
<accession>A0A183AIF1</accession>
<name>A0A183AIF1_9TREM</name>
<dbReference type="Proteomes" id="UP000272942">
    <property type="component" value="Unassembled WGS sequence"/>
</dbReference>
<feature type="compositionally biased region" description="Basic residues" evidence="1">
    <location>
        <begin position="29"/>
        <end position="41"/>
    </location>
</feature>
<feature type="compositionally biased region" description="Basic and acidic residues" evidence="1">
    <location>
        <begin position="42"/>
        <end position="51"/>
    </location>
</feature>
<sequence length="105" mass="12024">MSRIRLSVLTVFSVIVILCLLTDSRPKRVHELKHSSNRRNRDRGSSRGDRTHHGKRNSLKDDEDDDDDKDDDGKWRFMHVAASDTSRLSGTVILLVGTSWLIVRP</sequence>
<reference evidence="5" key="1">
    <citation type="submission" date="2016-06" db="UniProtKB">
        <authorList>
            <consortium name="WormBaseParasite"/>
        </authorList>
    </citation>
    <scope>IDENTIFICATION</scope>
</reference>
<evidence type="ECO:0000256" key="1">
    <source>
        <dbReference type="SAM" id="MobiDB-lite"/>
    </source>
</evidence>